<accession>I3SG85</accession>
<dbReference type="AlphaFoldDB" id="I3SG85"/>
<protein>
    <submittedName>
        <fullName evidence="1">Uncharacterized protein</fullName>
    </submittedName>
</protein>
<evidence type="ECO:0000313" key="1">
    <source>
        <dbReference type="EMBL" id="AFK39277.1"/>
    </source>
</evidence>
<dbReference type="EMBL" id="BT139482">
    <property type="protein sequence ID" value="AFK39277.1"/>
    <property type="molecule type" value="mRNA"/>
</dbReference>
<reference evidence="1" key="1">
    <citation type="submission" date="2012-05" db="EMBL/GenBank/DDBJ databases">
        <authorList>
            <person name="Krishnakumar V."/>
            <person name="Cheung F."/>
            <person name="Xiao Y."/>
            <person name="Chan A."/>
            <person name="Moskal W.A."/>
            <person name="Town C.D."/>
        </authorList>
    </citation>
    <scope>NUCLEOTIDE SEQUENCE</scope>
</reference>
<name>I3SG85_MEDTR</name>
<proteinExistence type="evidence at transcript level"/>
<organism evidence="1">
    <name type="scientific">Medicago truncatula</name>
    <name type="common">Barrel medic</name>
    <name type="synonym">Medicago tribuloides</name>
    <dbReference type="NCBI Taxonomy" id="3880"/>
    <lineage>
        <taxon>Eukaryota</taxon>
        <taxon>Viridiplantae</taxon>
        <taxon>Streptophyta</taxon>
        <taxon>Embryophyta</taxon>
        <taxon>Tracheophyta</taxon>
        <taxon>Spermatophyta</taxon>
        <taxon>Magnoliopsida</taxon>
        <taxon>eudicotyledons</taxon>
        <taxon>Gunneridae</taxon>
        <taxon>Pentapetalae</taxon>
        <taxon>rosids</taxon>
        <taxon>fabids</taxon>
        <taxon>Fabales</taxon>
        <taxon>Fabaceae</taxon>
        <taxon>Papilionoideae</taxon>
        <taxon>50 kb inversion clade</taxon>
        <taxon>NPAAA clade</taxon>
        <taxon>Hologalegina</taxon>
        <taxon>IRL clade</taxon>
        <taxon>Trifolieae</taxon>
        <taxon>Medicago</taxon>
    </lineage>
</organism>
<sequence>MVIPENNPICPLASFLIPKWDMFLIIGNESNKKIRSFRICYSITAQFLAKQIYIPLTIKRGVVEERNIHS</sequence>